<comment type="caution">
    <text evidence="1">The sequence shown here is derived from an EMBL/GenBank/DDBJ whole genome shotgun (WGS) entry which is preliminary data.</text>
</comment>
<dbReference type="InParanoid" id="A8NR07"/>
<proteinExistence type="predicted"/>
<name>A8NR07_COPC7</name>
<dbReference type="RefSeq" id="XP_001835593.2">
    <property type="nucleotide sequence ID" value="XM_001835541.2"/>
</dbReference>
<dbReference type="OrthoDB" id="3229878at2759"/>
<sequence>MTKGYKVYRYNNTYHVQVCNERVHPWGLGLEILAEVPRHPEDYASWLEATRATLAAAVSDSQVPSSEELASLPSFVTTDEPHNSLDVDWIFELDLDHEVFLIDSQPFFNLRSLPPPQTFLAAISTDNFGHRALHPHTPLQYRYNWASPPGSNHRSTSSPTNARIQSHGQADIADILNIPRTLQKAEDLTLSLFSTLVGCAMYDHDIGRLLRRLDLASDATQITPVLSSLAFDLVNLCISTFNQVTSGSSMDGVPKRATLPMGWEQEGYWLRQDVFLKLATHLDAEAWREACIINMVNQVSSHTEKMGQRMSTPFYVILFSLFHCVIIQISQDDITGNFTYIYTPALPFLPSFYAQTTITPGIETLSRLGFWLNRTAPPHSVQGPRNTKPLVSSTVSKLPVEVWLHVADYLGNYEDLKKLEYLTPQSLSASKRVLQYPRIGGYRITSTLSSSPPSNPLFTASFLAVSDETSESVKVEIGPVLCDIIVAPSPPSDSKDQQHTLDLTSHESPSFLWSASYQLTSP</sequence>
<gene>
    <name evidence="1" type="ORF">CC1G_03375</name>
</gene>
<dbReference type="EMBL" id="AACS02000008">
    <property type="protein sequence ID" value="EAU86164.2"/>
    <property type="molecule type" value="Genomic_DNA"/>
</dbReference>
<evidence type="ECO:0000313" key="1">
    <source>
        <dbReference type="EMBL" id="EAU86164.2"/>
    </source>
</evidence>
<dbReference type="STRING" id="240176.A8NR07"/>
<accession>A8NR07</accession>
<dbReference type="AlphaFoldDB" id="A8NR07"/>
<reference evidence="1 2" key="1">
    <citation type="journal article" date="2010" name="Proc. Natl. Acad. Sci. U.S.A.">
        <title>Insights into evolution of multicellular fungi from the assembled chromosomes of the mushroom Coprinopsis cinerea (Coprinus cinereus).</title>
        <authorList>
            <person name="Stajich J.E."/>
            <person name="Wilke S.K."/>
            <person name="Ahren D."/>
            <person name="Au C.H."/>
            <person name="Birren B.W."/>
            <person name="Borodovsky M."/>
            <person name="Burns C."/>
            <person name="Canback B."/>
            <person name="Casselton L.A."/>
            <person name="Cheng C.K."/>
            <person name="Deng J."/>
            <person name="Dietrich F.S."/>
            <person name="Fargo D.C."/>
            <person name="Farman M.L."/>
            <person name="Gathman A.C."/>
            <person name="Goldberg J."/>
            <person name="Guigo R."/>
            <person name="Hoegger P.J."/>
            <person name="Hooker J.B."/>
            <person name="Huggins A."/>
            <person name="James T.Y."/>
            <person name="Kamada T."/>
            <person name="Kilaru S."/>
            <person name="Kodira C."/>
            <person name="Kues U."/>
            <person name="Kupfer D."/>
            <person name="Kwan H.S."/>
            <person name="Lomsadze A."/>
            <person name="Li W."/>
            <person name="Lilly W.W."/>
            <person name="Ma L.J."/>
            <person name="Mackey A.J."/>
            <person name="Manning G."/>
            <person name="Martin F."/>
            <person name="Muraguchi H."/>
            <person name="Natvig D.O."/>
            <person name="Palmerini H."/>
            <person name="Ramesh M.A."/>
            <person name="Rehmeyer C.J."/>
            <person name="Roe B.A."/>
            <person name="Shenoy N."/>
            <person name="Stanke M."/>
            <person name="Ter-Hovhannisyan V."/>
            <person name="Tunlid A."/>
            <person name="Velagapudi R."/>
            <person name="Vision T.J."/>
            <person name="Zeng Q."/>
            <person name="Zolan M.E."/>
            <person name="Pukkila P.J."/>
        </authorList>
    </citation>
    <scope>NUCLEOTIDE SEQUENCE [LARGE SCALE GENOMIC DNA]</scope>
    <source>
        <strain evidence="2">Okayama-7 / 130 / ATCC MYA-4618 / FGSC 9003</strain>
    </source>
</reference>
<dbReference type="VEuPathDB" id="FungiDB:CC1G_03375"/>
<organism evidence="1 2">
    <name type="scientific">Coprinopsis cinerea (strain Okayama-7 / 130 / ATCC MYA-4618 / FGSC 9003)</name>
    <name type="common">Inky cap fungus</name>
    <name type="synonym">Hormographiella aspergillata</name>
    <dbReference type="NCBI Taxonomy" id="240176"/>
    <lineage>
        <taxon>Eukaryota</taxon>
        <taxon>Fungi</taxon>
        <taxon>Dikarya</taxon>
        <taxon>Basidiomycota</taxon>
        <taxon>Agaricomycotina</taxon>
        <taxon>Agaricomycetes</taxon>
        <taxon>Agaricomycetidae</taxon>
        <taxon>Agaricales</taxon>
        <taxon>Agaricineae</taxon>
        <taxon>Psathyrellaceae</taxon>
        <taxon>Coprinopsis</taxon>
    </lineage>
</organism>
<dbReference type="HOGENOM" id="CLU_034206_0_0_1"/>
<dbReference type="GeneID" id="6012126"/>
<dbReference type="Proteomes" id="UP000001861">
    <property type="component" value="Unassembled WGS sequence"/>
</dbReference>
<protein>
    <submittedName>
        <fullName evidence="1">Uncharacterized protein</fullName>
    </submittedName>
</protein>
<evidence type="ECO:0000313" key="2">
    <source>
        <dbReference type="Proteomes" id="UP000001861"/>
    </source>
</evidence>
<keyword evidence="2" id="KW-1185">Reference proteome</keyword>
<dbReference type="OMA" id="WTHLYDE"/>
<dbReference type="KEGG" id="cci:CC1G_03375"/>